<protein>
    <submittedName>
        <fullName evidence="2">2OG-Fe(II) oxygenase</fullName>
    </submittedName>
</protein>
<dbReference type="Pfam" id="PF13640">
    <property type="entry name" value="2OG-FeII_Oxy_3"/>
    <property type="match status" value="1"/>
</dbReference>
<dbReference type="InterPro" id="IPR044862">
    <property type="entry name" value="Pro_4_hyd_alph_FE2OG_OXY"/>
</dbReference>
<accession>A0A964BRM1</accession>
<evidence type="ECO:0000313" key="2">
    <source>
        <dbReference type="EMBL" id="MCC0178185.1"/>
    </source>
</evidence>
<name>A0A964BRM1_9CYAN</name>
<feature type="domain" description="Prolyl 4-hydroxylase alpha subunit Fe(2+) 2OG dioxygenase" evidence="1">
    <location>
        <begin position="140"/>
        <end position="234"/>
    </location>
</feature>
<proteinExistence type="predicted"/>
<reference evidence="2" key="1">
    <citation type="journal article" date="2021" name="Antonie Van Leeuwenhoek">
        <title>Draft genome and description of Waterburya agarophytonicola gen. nov. sp. nov. (Pleurocapsales, Cyanobacteria): a seaweed symbiont.</title>
        <authorList>
            <person name="Bonthond G."/>
            <person name="Shalygin S."/>
            <person name="Bayer T."/>
            <person name="Weinberger F."/>
        </authorList>
    </citation>
    <scope>NUCLEOTIDE SEQUENCE</scope>
    <source>
        <strain evidence="2">KI4</strain>
    </source>
</reference>
<comment type="caution">
    <text evidence="2">The sequence shown here is derived from an EMBL/GenBank/DDBJ whole genome shotgun (WGS) entry which is preliminary data.</text>
</comment>
<organism evidence="2 3">
    <name type="scientific">Waterburya agarophytonicola KI4</name>
    <dbReference type="NCBI Taxonomy" id="2874699"/>
    <lineage>
        <taxon>Bacteria</taxon>
        <taxon>Bacillati</taxon>
        <taxon>Cyanobacteriota</taxon>
        <taxon>Cyanophyceae</taxon>
        <taxon>Pleurocapsales</taxon>
        <taxon>Hyellaceae</taxon>
        <taxon>Waterburya</taxon>
        <taxon>Waterburya agarophytonicola</taxon>
    </lineage>
</organism>
<dbReference type="AlphaFoldDB" id="A0A964BRM1"/>
<sequence length="272" mass="31298">MTAALTDLDLNNNYENNCLDLGAFSQALNKLQNRSASLRQSYKSAKPYPHVVIDNLFAPELLDRLVADFPKQENRNWLVWDTKHELKTTSKGINGLSLFTQMFCLWLNSQDVISTIESIVDIDNLVGDPLFHGAGLHEMYRDGWLEMHADYTKHFSLPLMRRINILIYLNRDWDTSWGGELKLQNPENKQDSISYPPNFNRTIIFPTTAKTLHGVPNHLACPLNCSRKLLSIYYWTPVPMPLWSKMGTPLLWASDSKKNLKNWFVNKIVSNS</sequence>
<dbReference type="RefSeq" id="WP_229641253.1">
    <property type="nucleotide sequence ID" value="NZ_JADWDC010000037.1"/>
</dbReference>
<dbReference type="EMBL" id="JADWDC010000037">
    <property type="protein sequence ID" value="MCC0178185.1"/>
    <property type="molecule type" value="Genomic_DNA"/>
</dbReference>
<dbReference type="Gene3D" id="2.60.120.620">
    <property type="entry name" value="q2cbj1_9rhob like domain"/>
    <property type="match status" value="1"/>
</dbReference>
<dbReference type="Proteomes" id="UP000729733">
    <property type="component" value="Unassembled WGS sequence"/>
</dbReference>
<evidence type="ECO:0000259" key="1">
    <source>
        <dbReference type="Pfam" id="PF13640"/>
    </source>
</evidence>
<evidence type="ECO:0000313" key="3">
    <source>
        <dbReference type="Proteomes" id="UP000729733"/>
    </source>
</evidence>
<keyword evidence="3" id="KW-1185">Reference proteome</keyword>
<gene>
    <name evidence="2" type="ORF">I4641_14475</name>
</gene>